<sequence length="247" mass="26399">MSLLAVLTVWEMNIFDLLRAAGPLLWVLVALSLFVVYLVAVRAQVLRKLASDPTLTFTRVHAALMQQDLPGAAREAARLATPAGNILRAGVDRAPAGQEAAISAMNEAMLLEDQRLYNGLSTLGTIAQIAPLLGLLGTVFGMVRSFLVFSSAANPTPAQLSTGISEALINTAGGLVVAIIAYFARNALRSRADRIALHAERAREVLPAWLTEMRLRQQGVLTGTPLVMYEFDANAPVKSISEAPARA</sequence>
<keyword evidence="2" id="KW-1003">Cell membrane</keyword>
<keyword evidence="6" id="KW-0813">Transport</keyword>
<dbReference type="PANTHER" id="PTHR30625">
    <property type="entry name" value="PROTEIN TOLQ"/>
    <property type="match status" value="1"/>
</dbReference>
<keyword evidence="6" id="KW-0653">Protein transport</keyword>
<dbReference type="InterPro" id="IPR002898">
    <property type="entry name" value="MotA_ExbB_proton_chnl"/>
</dbReference>
<reference evidence="10" key="1">
    <citation type="submission" date="2012-03" db="EMBL/GenBank/DDBJ databases">
        <title>Complete sequence of chromosome of Deinococcus peraridilitoris DSM 19664.</title>
        <authorList>
            <person name="Lucas S."/>
            <person name="Copeland A."/>
            <person name="Lapidus A."/>
            <person name="Glavina del Rio T."/>
            <person name="Dalin E."/>
            <person name="Tice H."/>
            <person name="Bruce D."/>
            <person name="Goodwin L."/>
            <person name="Pitluck S."/>
            <person name="Peters L."/>
            <person name="Mikhailova N."/>
            <person name="Lu M."/>
            <person name="Kyrpides N."/>
            <person name="Mavromatis K."/>
            <person name="Ivanova N."/>
            <person name="Brettin T."/>
            <person name="Detter J.C."/>
            <person name="Han C."/>
            <person name="Larimer F."/>
            <person name="Land M."/>
            <person name="Hauser L."/>
            <person name="Markowitz V."/>
            <person name="Cheng J.-F."/>
            <person name="Hugenholtz P."/>
            <person name="Woyke T."/>
            <person name="Wu D."/>
            <person name="Pukall R."/>
            <person name="Steenblock K."/>
            <person name="Brambilla E."/>
            <person name="Klenk H.-P."/>
            <person name="Eisen J.A."/>
        </authorList>
    </citation>
    <scope>NUCLEOTIDE SEQUENCE [LARGE SCALE GENOMIC DNA]</scope>
    <source>
        <strain evidence="10">DSM 19664 / LMG 22246 / CIP 109416 / KR-200</strain>
    </source>
</reference>
<feature type="transmembrane region" description="Helical" evidence="7">
    <location>
        <begin position="20"/>
        <end position="40"/>
    </location>
</feature>
<evidence type="ECO:0000256" key="3">
    <source>
        <dbReference type="ARBA" id="ARBA00022692"/>
    </source>
</evidence>
<evidence type="ECO:0000256" key="1">
    <source>
        <dbReference type="ARBA" id="ARBA00004651"/>
    </source>
</evidence>
<feature type="transmembrane region" description="Helical" evidence="7">
    <location>
        <begin position="167"/>
        <end position="184"/>
    </location>
</feature>
<dbReference type="PANTHER" id="PTHR30625:SF17">
    <property type="entry name" value="TOLQ-RELATED"/>
    <property type="match status" value="1"/>
</dbReference>
<evidence type="ECO:0000256" key="6">
    <source>
        <dbReference type="RuleBase" id="RU004057"/>
    </source>
</evidence>
<dbReference type="STRING" id="937777.Deipe_3783"/>
<feature type="transmembrane region" description="Helical" evidence="7">
    <location>
        <begin position="125"/>
        <end position="147"/>
    </location>
</feature>
<dbReference type="HOGENOM" id="CLU_053325_4_4_0"/>
<evidence type="ECO:0000313" key="10">
    <source>
        <dbReference type="Proteomes" id="UP000010467"/>
    </source>
</evidence>
<proteinExistence type="inferred from homology"/>
<dbReference type="KEGG" id="dpd:Deipe_3783"/>
<dbReference type="EMBL" id="CP003382">
    <property type="protein sequence ID" value="AFZ69207.1"/>
    <property type="molecule type" value="Genomic_DNA"/>
</dbReference>
<dbReference type="Pfam" id="PF01618">
    <property type="entry name" value="MotA_ExbB"/>
    <property type="match status" value="1"/>
</dbReference>
<comment type="similarity">
    <text evidence="6">Belongs to the exbB/tolQ family.</text>
</comment>
<dbReference type="PATRIC" id="fig|937777.3.peg.3794"/>
<name>L0A7R0_DEIPD</name>
<organism evidence="9 10">
    <name type="scientific">Deinococcus peraridilitoris (strain DSM 19664 / LMG 22246 / CIP 109416 / KR-200)</name>
    <dbReference type="NCBI Taxonomy" id="937777"/>
    <lineage>
        <taxon>Bacteria</taxon>
        <taxon>Thermotogati</taxon>
        <taxon>Deinococcota</taxon>
        <taxon>Deinococci</taxon>
        <taxon>Deinococcales</taxon>
        <taxon>Deinococcaceae</taxon>
        <taxon>Deinococcus</taxon>
    </lineage>
</organism>
<evidence type="ECO:0000256" key="4">
    <source>
        <dbReference type="ARBA" id="ARBA00022989"/>
    </source>
</evidence>
<feature type="domain" description="MotA/TolQ/ExbB proton channel" evidence="8">
    <location>
        <begin position="81"/>
        <end position="199"/>
    </location>
</feature>
<evidence type="ECO:0000256" key="2">
    <source>
        <dbReference type="ARBA" id="ARBA00022475"/>
    </source>
</evidence>
<dbReference type="InterPro" id="IPR050790">
    <property type="entry name" value="ExbB/TolQ_transport"/>
</dbReference>
<dbReference type="AlphaFoldDB" id="L0A7R0"/>
<dbReference type="GO" id="GO:0005886">
    <property type="term" value="C:plasma membrane"/>
    <property type="evidence" value="ECO:0007669"/>
    <property type="project" value="UniProtKB-SubCell"/>
</dbReference>
<keyword evidence="5 7" id="KW-0472">Membrane</keyword>
<keyword evidence="4 7" id="KW-1133">Transmembrane helix</keyword>
<evidence type="ECO:0000256" key="5">
    <source>
        <dbReference type="ARBA" id="ARBA00023136"/>
    </source>
</evidence>
<evidence type="ECO:0000259" key="8">
    <source>
        <dbReference type="Pfam" id="PF01618"/>
    </source>
</evidence>
<dbReference type="Proteomes" id="UP000010467">
    <property type="component" value="Chromosome"/>
</dbReference>
<evidence type="ECO:0000313" key="9">
    <source>
        <dbReference type="EMBL" id="AFZ69207.1"/>
    </source>
</evidence>
<gene>
    <name evidence="9" type="ordered locus">Deipe_3783</name>
</gene>
<evidence type="ECO:0000256" key="7">
    <source>
        <dbReference type="SAM" id="Phobius"/>
    </source>
</evidence>
<protein>
    <submittedName>
        <fullName evidence="9">Biopolymer transport protein</fullName>
    </submittedName>
</protein>
<dbReference type="GO" id="GO:0017038">
    <property type="term" value="P:protein import"/>
    <property type="evidence" value="ECO:0007669"/>
    <property type="project" value="TreeGrafter"/>
</dbReference>
<dbReference type="eggNOG" id="COG0811">
    <property type="taxonomic scope" value="Bacteria"/>
</dbReference>
<keyword evidence="10" id="KW-1185">Reference proteome</keyword>
<comment type="subcellular location">
    <subcellularLocation>
        <location evidence="1">Cell membrane</location>
        <topology evidence="1">Multi-pass membrane protein</topology>
    </subcellularLocation>
    <subcellularLocation>
        <location evidence="6">Membrane</location>
        <topology evidence="6">Multi-pass membrane protein</topology>
    </subcellularLocation>
</comment>
<keyword evidence="3 7" id="KW-0812">Transmembrane</keyword>
<accession>L0A7R0</accession>